<gene>
    <name evidence="1" type="ORF">KY46_15020</name>
</gene>
<organism evidence="1 2">
    <name type="scientific">Photobacterium halotolerans</name>
    <dbReference type="NCBI Taxonomy" id="265726"/>
    <lineage>
        <taxon>Bacteria</taxon>
        <taxon>Pseudomonadati</taxon>
        <taxon>Pseudomonadota</taxon>
        <taxon>Gammaproteobacteria</taxon>
        <taxon>Vibrionales</taxon>
        <taxon>Vibrionaceae</taxon>
        <taxon>Photobacterium</taxon>
    </lineage>
</organism>
<dbReference type="STRING" id="265726.KY46_15020"/>
<name>A0A0F5VAF5_9GAMM</name>
<protein>
    <submittedName>
        <fullName evidence="1">Uncharacterized protein</fullName>
    </submittedName>
</protein>
<proteinExistence type="predicted"/>
<dbReference type="PATRIC" id="fig|265726.11.peg.1260"/>
<dbReference type="AlphaFoldDB" id="A0A0F5VAF5"/>
<evidence type="ECO:0000313" key="1">
    <source>
        <dbReference type="EMBL" id="KKC99140.1"/>
    </source>
</evidence>
<dbReference type="Proteomes" id="UP000033633">
    <property type="component" value="Unassembled WGS sequence"/>
</dbReference>
<accession>A0A0F5VAF5</accession>
<evidence type="ECO:0000313" key="2">
    <source>
        <dbReference type="Proteomes" id="UP000033633"/>
    </source>
</evidence>
<comment type="caution">
    <text evidence="1">The sequence shown here is derived from an EMBL/GenBank/DDBJ whole genome shotgun (WGS) entry which is preliminary data.</text>
</comment>
<dbReference type="EMBL" id="JWYV01000013">
    <property type="protein sequence ID" value="KKC99140.1"/>
    <property type="molecule type" value="Genomic_DNA"/>
</dbReference>
<keyword evidence="2" id="KW-1185">Reference proteome</keyword>
<sequence length="63" mass="6425">MSCCEKTHADTGTEPCATIPSAVGLHAGALFSQHNGLAQLAASSSASFPSYSLLFAATQPQSR</sequence>
<reference evidence="1 2" key="1">
    <citation type="submission" date="2014-12" db="EMBL/GenBank/DDBJ databases">
        <title>Mercury Reductase activity and rhizosphere competence traits in the genome of root associated Photobacterium halotolerans MELD1.</title>
        <authorList>
            <person name="Mathew D.C."/>
            <person name="Huang C.-C."/>
        </authorList>
    </citation>
    <scope>NUCLEOTIDE SEQUENCE [LARGE SCALE GENOMIC DNA]</scope>
    <source>
        <strain evidence="1 2">MELD1</strain>
    </source>
</reference>